<reference evidence="11" key="1">
    <citation type="journal article" date="2019" name="Int. J. Syst. Evol. Microbiol.">
        <title>The Global Catalogue of Microorganisms (GCM) 10K type strain sequencing project: providing services to taxonomists for standard genome sequencing and annotation.</title>
        <authorList>
            <consortium name="The Broad Institute Genomics Platform"/>
            <consortium name="The Broad Institute Genome Sequencing Center for Infectious Disease"/>
            <person name="Wu L."/>
            <person name="Ma J."/>
        </authorList>
    </citation>
    <scope>NUCLEOTIDE SEQUENCE [LARGE SCALE GENOMIC DNA]</scope>
    <source>
        <strain evidence="11">CGMCC 1.10130</strain>
    </source>
</reference>
<dbReference type="InterPro" id="IPR042094">
    <property type="entry name" value="T2SS_GspF_sf"/>
</dbReference>
<evidence type="ECO:0000256" key="2">
    <source>
        <dbReference type="ARBA" id="ARBA00005745"/>
    </source>
</evidence>
<evidence type="ECO:0000256" key="3">
    <source>
        <dbReference type="ARBA" id="ARBA00022475"/>
    </source>
</evidence>
<comment type="subcellular location">
    <subcellularLocation>
        <location evidence="1">Cell inner membrane</location>
        <topology evidence="1">Multi-pass membrane protein</topology>
    </subcellularLocation>
</comment>
<comment type="similarity">
    <text evidence="2">Belongs to the GSP F family.</text>
</comment>
<evidence type="ECO:0000256" key="7">
    <source>
        <dbReference type="ARBA" id="ARBA00023136"/>
    </source>
</evidence>
<accession>A0A8J2U6T8</accession>
<keyword evidence="3" id="KW-1003">Cell membrane</keyword>
<evidence type="ECO:0000313" key="11">
    <source>
        <dbReference type="Proteomes" id="UP000619743"/>
    </source>
</evidence>
<dbReference type="GO" id="GO:0005886">
    <property type="term" value="C:plasma membrane"/>
    <property type="evidence" value="ECO:0007669"/>
    <property type="project" value="UniProtKB-SubCell"/>
</dbReference>
<dbReference type="Gene3D" id="1.20.81.30">
    <property type="entry name" value="Type II secretion system (T2SS), domain F"/>
    <property type="match status" value="2"/>
</dbReference>
<dbReference type="PANTHER" id="PTHR30012:SF4">
    <property type="entry name" value="MSHA BIOGENESIS PROTEIN MSHG"/>
    <property type="match status" value="1"/>
</dbReference>
<keyword evidence="11" id="KW-1185">Reference proteome</keyword>
<keyword evidence="4" id="KW-0997">Cell inner membrane</keyword>
<dbReference type="FunFam" id="1.20.81.30:FF:000001">
    <property type="entry name" value="Type II secretion system protein F"/>
    <property type="match status" value="2"/>
</dbReference>
<proteinExistence type="inferred from homology"/>
<dbReference type="PANTHER" id="PTHR30012">
    <property type="entry name" value="GENERAL SECRETION PATHWAY PROTEIN"/>
    <property type="match status" value="1"/>
</dbReference>
<dbReference type="PRINTS" id="PR00812">
    <property type="entry name" value="BCTERIALGSPF"/>
</dbReference>
<evidence type="ECO:0000256" key="8">
    <source>
        <dbReference type="SAM" id="Phobius"/>
    </source>
</evidence>
<feature type="transmembrane region" description="Helical" evidence="8">
    <location>
        <begin position="376"/>
        <end position="397"/>
    </location>
</feature>
<dbReference type="Proteomes" id="UP000619743">
    <property type="component" value="Unassembled WGS sequence"/>
</dbReference>
<keyword evidence="6 8" id="KW-1133">Transmembrane helix</keyword>
<dbReference type="OrthoDB" id="9805682at2"/>
<sequence length="406" mass="45783">MSRFSYQARNPQGQEVRGELEAVNQAAVADSLLRRSLVPVKIEPAAEKAASFDFKALFEKAIELDEMVIFSRQMFALTKAGVPLLAAISGLAEASHSAQMKRTLEDLGEQLESGRTLSTSMAAHPKVFSRMYVSMVHVGENTGQLEETFFQLAQYLEKEQETRRRIKAAIRYPIFVIIAITIALVVLNIMVIPKFAEMFAQFNAELPWSTRFLIGMSDMFVNYWPLMLVGVVLLIFGSRYYVSTEPGRLRWDRVKLRLPIIGSIISRSTLERYSRSFSIMLKAGVPINQALTLVASAVDNAHMSERVAEMRREIERGESLLRTSRRSELFTPLVLQMVAVGEETGRIDELLLEAADYYEREVDFDLKSLTARIEPILITVVAVMVLILALGIFTPMWDMMRAVRGG</sequence>
<dbReference type="Pfam" id="PF00482">
    <property type="entry name" value="T2SSF"/>
    <property type="match status" value="2"/>
</dbReference>
<organism evidence="10 11">
    <name type="scientific">Neiella marina</name>
    <dbReference type="NCBI Taxonomy" id="508461"/>
    <lineage>
        <taxon>Bacteria</taxon>
        <taxon>Pseudomonadati</taxon>
        <taxon>Pseudomonadota</taxon>
        <taxon>Gammaproteobacteria</taxon>
        <taxon>Alteromonadales</taxon>
        <taxon>Echinimonadaceae</taxon>
        <taxon>Neiella</taxon>
    </lineage>
</organism>
<dbReference type="InterPro" id="IPR018076">
    <property type="entry name" value="T2SS_GspF_dom"/>
</dbReference>
<feature type="transmembrane region" description="Helical" evidence="8">
    <location>
        <begin position="172"/>
        <end position="192"/>
    </location>
</feature>
<evidence type="ECO:0000256" key="6">
    <source>
        <dbReference type="ARBA" id="ARBA00022989"/>
    </source>
</evidence>
<evidence type="ECO:0000256" key="4">
    <source>
        <dbReference type="ARBA" id="ARBA00022519"/>
    </source>
</evidence>
<dbReference type="AlphaFoldDB" id="A0A8J2U6T8"/>
<evidence type="ECO:0000313" key="10">
    <source>
        <dbReference type="EMBL" id="GGA82885.1"/>
    </source>
</evidence>
<keyword evidence="7 8" id="KW-0472">Membrane</keyword>
<dbReference type="GO" id="GO:0015628">
    <property type="term" value="P:protein secretion by the type II secretion system"/>
    <property type="evidence" value="ECO:0007669"/>
    <property type="project" value="TreeGrafter"/>
</dbReference>
<comment type="caution">
    <text evidence="10">The sequence shown here is derived from an EMBL/GenBank/DDBJ whole genome shotgun (WGS) entry which is preliminary data.</text>
</comment>
<dbReference type="RefSeq" id="WP_087506251.1">
    <property type="nucleotide sequence ID" value="NZ_BMDX01000014.1"/>
</dbReference>
<protein>
    <submittedName>
        <fullName evidence="10">MSHA biogenesis protein MshG</fullName>
    </submittedName>
</protein>
<evidence type="ECO:0000256" key="1">
    <source>
        <dbReference type="ARBA" id="ARBA00004429"/>
    </source>
</evidence>
<feature type="domain" description="Type II secretion system protein GspF" evidence="9">
    <location>
        <begin position="274"/>
        <end position="395"/>
    </location>
</feature>
<gene>
    <name evidence="10" type="ORF">GCM10011369_26100</name>
</gene>
<keyword evidence="5 8" id="KW-0812">Transmembrane</keyword>
<evidence type="ECO:0000259" key="9">
    <source>
        <dbReference type="Pfam" id="PF00482"/>
    </source>
</evidence>
<evidence type="ECO:0000256" key="5">
    <source>
        <dbReference type="ARBA" id="ARBA00022692"/>
    </source>
</evidence>
<dbReference type="InterPro" id="IPR003004">
    <property type="entry name" value="GspF/PilC"/>
</dbReference>
<feature type="transmembrane region" description="Helical" evidence="8">
    <location>
        <begin position="223"/>
        <end position="242"/>
    </location>
</feature>
<name>A0A8J2U6T8_9GAMM</name>
<feature type="domain" description="Type II secretion system protein GspF" evidence="9">
    <location>
        <begin position="70"/>
        <end position="193"/>
    </location>
</feature>
<dbReference type="EMBL" id="BMDX01000014">
    <property type="protein sequence ID" value="GGA82885.1"/>
    <property type="molecule type" value="Genomic_DNA"/>
</dbReference>